<evidence type="ECO:0000313" key="2">
    <source>
        <dbReference type="EMBL" id="KAF0714158.1"/>
    </source>
</evidence>
<reference evidence="3 4" key="1">
    <citation type="submission" date="2019-03" db="EMBL/GenBank/DDBJ databases">
        <authorList>
            <person name="Gaulin E."/>
            <person name="Dumas B."/>
        </authorList>
    </citation>
    <scope>NUCLEOTIDE SEQUENCE [LARGE SCALE GENOMIC DNA]</scope>
    <source>
        <strain evidence="3">CBS 568.67</strain>
    </source>
</reference>
<dbReference type="Pfam" id="PF03184">
    <property type="entry name" value="DDE_1"/>
    <property type="match status" value="1"/>
</dbReference>
<gene>
    <name evidence="3" type="primary">Aste57867_4014</name>
    <name evidence="2" type="ORF">As57867_004003</name>
    <name evidence="3" type="ORF">ASTE57867_4014</name>
</gene>
<name>A0A485KG47_9STRA</name>
<dbReference type="EMBL" id="CAADRA010000855">
    <property type="protein sequence ID" value="VFT81149.1"/>
    <property type="molecule type" value="Genomic_DNA"/>
</dbReference>
<keyword evidence="4" id="KW-1185">Reference proteome</keyword>
<reference evidence="2" key="2">
    <citation type="submission" date="2019-06" db="EMBL/GenBank/DDBJ databases">
        <title>Genomics analysis of Aphanomyces spp. identifies a new class of oomycete effector associated with host adaptation.</title>
        <authorList>
            <person name="Gaulin E."/>
        </authorList>
    </citation>
    <scope>NUCLEOTIDE SEQUENCE</scope>
    <source>
        <strain evidence="2">CBS 578.67</strain>
    </source>
</reference>
<evidence type="ECO:0000259" key="1">
    <source>
        <dbReference type="Pfam" id="PF03184"/>
    </source>
</evidence>
<dbReference type="Proteomes" id="UP000332933">
    <property type="component" value="Unassembled WGS sequence"/>
</dbReference>
<sequence length="247" mass="27843">MYDKSDIYNMDETGLFYNYQPNTTISNEPRSGVKKDKSRISVALAANADGTDKLPLFFIGKAKRPRCFGTMSADELGYLYRNNRKAWMTIALFSEWLDIVNIDMARMSRNIVLILDNASSHSTVTVNLTNVVVVMLPPNTTSHLQPMDAGIIANFKSNYKRHQIDHAVRTIDEMGRISVAPAIQTKNLYAVDVRTAMSWATDAWNDVSSETIRKCWSRTGIVPEQSLMQRFESMRTSTGNSIAMLLN</sequence>
<dbReference type="GO" id="GO:0005634">
    <property type="term" value="C:nucleus"/>
    <property type="evidence" value="ECO:0007669"/>
    <property type="project" value="TreeGrafter"/>
</dbReference>
<dbReference type="Gene3D" id="3.30.420.10">
    <property type="entry name" value="Ribonuclease H-like superfamily/Ribonuclease H"/>
    <property type="match status" value="1"/>
</dbReference>
<dbReference type="InterPro" id="IPR036397">
    <property type="entry name" value="RNaseH_sf"/>
</dbReference>
<protein>
    <submittedName>
        <fullName evidence="3">Aste57867_4014 protein</fullName>
    </submittedName>
</protein>
<dbReference type="OrthoDB" id="97756at2759"/>
<dbReference type="PANTHER" id="PTHR19303">
    <property type="entry name" value="TRANSPOSON"/>
    <property type="match status" value="1"/>
</dbReference>
<evidence type="ECO:0000313" key="4">
    <source>
        <dbReference type="Proteomes" id="UP000332933"/>
    </source>
</evidence>
<dbReference type="InterPro" id="IPR050863">
    <property type="entry name" value="CenT-Element_Derived"/>
</dbReference>
<feature type="domain" description="DDE-1" evidence="1">
    <location>
        <begin position="37"/>
        <end position="216"/>
    </location>
</feature>
<dbReference type="EMBL" id="VJMH01000855">
    <property type="protein sequence ID" value="KAF0714158.1"/>
    <property type="molecule type" value="Genomic_DNA"/>
</dbReference>
<organism evidence="3 4">
    <name type="scientific">Aphanomyces stellatus</name>
    <dbReference type="NCBI Taxonomy" id="120398"/>
    <lineage>
        <taxon>Eukaryota</taxon>
        <taxon>Sar</taxon>
        <taxon>Stramenopiles</taxon>
        <taxon>Oomycota</taxon>
        <taxon>Saprolegniomycetes</taxon>
        <taxon>Saprolegniales</taxon>
        <taxon>Verrucalvaceae</taxon>
        <taxon>Aphanomyces</taxon>
    </lineage>
</organism>
<dbReference type="AlphaFoldDB" id="A0A485KG47"/>
<dbReference type="PANTHER" id="PTHR19303:SF73">
    <property type="entry name" value="PROTEIN PDC2"/>
    <property type="match status" value="1"/>
</dbReference>
<proteinExistence type="predicted"/>
<dbReference type="GO" id="GO:0003677">
    <property type="term" value="F:DNA binding"/>
    <property type="evidence" value="ECO:0007669"/>
    <property type="project" value="TreeGrafter"/>
</dbReference>
<evidence type="ECO:0000313" key="3">
    <source>
        <dbReference type="EMBL" id="VFT81149.1"/>
    </source>
</evidence>
<dbReference type="InterPro" id="IPR004875">
    <property type="entry name" value="DDE_SF_endonuclease_dom"/>
</dbReference>
<accession>A0A485KG47</accession>